<gene>
    <name evidence="1" type="ORF">A994_11472</name>
</gene>
<sequence length="120" mass="14283">MKLTPKEVEELQEKLLIVHRVISQENRFKSFYYQGIDVQKKFKDDHGMISKLMELDDAEDLLKNCIIELEDMKRNGQSFTPAELHEFLMDQDWKFLYKKYGMKTSEDVGKLDLGMFLELI</sequence>
<evidence type="ECO:0000313" key="1">
    <source>
        <dbReference type="EMBL" id="EKF84811.1"/>
    </source>
</evidence>
<proteinExistence type="predicted"/>
<organism evidence="1 2">
    <name type="scientific">Methanobacterium formicicum (strain DSM 3637 / PP1)</name>
    <dbReference type="NCBI Taxonomy" id="1204725"/>
    <lineage>
        <taxon>Archaea</taxon>
        <taxon>Methanobacteriati</taxon>
        <taxon>Methanobacteriota</taxon>
        <taxon>Methanomada group</taxon>
        <taxon>Methanobacteria</taxon>
        <taxon>Methanobacteriales</taxon>
        <taxon>Methanobacteriaceae</taxon>
        <taxon>Methanobacterium</taxon>
    </lineage>
</organism>
<dbReference type="RefSeq" id="WP_004031790.1">
    <property type="nucleotide sequence ID" value="NZ_AMPO01000012.1"/>
</dbReference>
<dbReference type="OrthoDB" id="70885at2157"/>
<protein>
    <submittedName>
        <fullName evidence="1">Uncharacterized protein</fullName>
    </submittedName>
</protein>
<dbReference type="PATRIC" id="fig|1204725.3.peg.2304"/>
<keyword evidence="2" id="KW-1185">Reference proteome</keyword>
<accession>K2QA43</accession>
<dbReference type="EMBL" id="AMPO01000012">
    <property type="protein sequence ID" value="EKF84811.1"/>
    <property type="molecule type" value="Genomic_DNA"/>
</dbReference>
<reference evidence="1 2" key="1">
    <citation type="journal article" date="2012" name="J. Bacteriol.">
        <title>Draft genome sequence of Methanobacterium formicicum DSM 3637, an archaebacterium isolated from the methane producer amoeba Pelomyxa palustris.</title>
        <authorList>
            <person name="Gutierrez G."/>
        </authorList>
    </citation>
    <scope>NUCLEOTIDE SEQUENCE [LARGE SCALE GENOMIC DNA]</scope>
    <source>
        <strain evidence="2">DSM 3637 / PP1</strain>
    </source>
</reference>
<comment type="caution">
    <text evidence="1">The sequence shown here is derived from an EMBL/GenBank/DDBJ whole genome shotgun (WGS) entry which is preliminary data.</text>
</comment>
<name>K2QA43_METFP</name>
<evidence type="ECO:0000313" key="2">
    <source>
        <dbReference type="Proteomes" id="UP000007360"/>
    </source>
</evidence>
<dbReference type="Proteomes" id="UP000007360">
    <property type="component" value="Unassembled WGS sequence"/>
</dbReference>
<dbReference type="AlphaFoldDB" id="K2QA43"/>